<evidence type="ECO:0000256" key="5">
    <source>
        <dbReference type="ARBA" id="ARBA00023212"/>
    </source>
</evidence>
<dbReference type="InterPro" id="IPR034666">
    <property type="entry name" value="ARPC2/4"/>
</dbReference>
<evidence type="ECO:0000259" key="6">
    <source>
        <dbReference type="Pfam" id="PF01138"/>
    </source>
</evidence>
<dbReference type="GO" id="GO:0030041">
    <property type="term" value="P:actin filament polymerization"/>
    <property type="evidence" value="ECO:0007669"/>
    <property type="project" value="InterPro"/>
</dbReference>
<dbReference type="Pfam" id="PF04045">
    <property type="entry name" value="P34-Arc"/>
    <property type="match status" value="1"/>
</dbReference>
<dbReference type="InterPro" id="IPR036345">
    <property type="entry name" value="ExoRNase_PH_dom2_sf"/>
</dbReference>
<dbReference type="Gene3D" id="3.30.1460.20">
    <property type="match status" value="2"/>
</dbReference>
<dbReference type="eggNOG" id="KOG2826">
    <property type="taxonomic scope" value="Eukaryota"/>
</dbReference>
<dbReference type="GO" id="GO:0005200">
    <property type="term" value="F:structural constituent of cytoskeleton"/>
    <property type="evidence" value="ECO:0000318"/>
    <property type="project" value="GO_Central"/>
</dbReference>
<dbReference type="Proteomes" id="UP000008549">
    <property type="component" value="Unassembled WGS sequence"/>
</dbReference>
<evidence type="ECO:0000256" key="3">
    <source>
        <dbReference type="ARBA" id="ARBA00022490"/>
    </source>
</evidence>
<dbReference type="eggNOG" id="KOG1068">
    <property type="taxonomic scope" value="Eukaryota"/>
</dbReference>
<proteinExistence type="inferred from homology"/>
<dbReference type="SUPFAM" id="SSF54211">
    <property type="entry name" value="Ribosomal protein S5 domain 2-like"/>
    <property type="match status" value="1"/>
</dbReference>
<dbReference type="PANTHER" id="PTHR12058">
    <property type="entry name" value="ARP2/3 COMPLEX 34 KDA SUBUNIT"/>
    <property type="match status" value="1"/>
</dbReference>
<evidence type="ECO:0000256" key="1">
    <source>
        <dbReference type="ARBA" id="ARBA00004245"/>
    </source>
</evidence>
<dbReference type="STRING" id="6238.A8WK64"/>
<accession>A8WK64</accession>
<feature type="domain" description="Exoribonuclease phosphorolytic" evidence="6">
    <location>
        <begin position="36"/>
        <end position="151"/>
    </location>
</feature>
<evidence type="ECO:0000256" key="4">
    <source>
        <dbReference type="ARBA" id="ARBA00023203"/>
    </source>
</evidence>
<sequence length="539" mass="59990">MPTNRSNLSILLTHLSRVDDDRMDTEEVEQRSSTAFRPLSVKCGVFGAQDGSGYAEFGNTRVLAQILGPDGDGKWEEDHAKVVVTLKGVENETSVAEWRAELTSSASAVIFVNKYPGKVIEIEITVLSDDGGVLSTAITAMALALAHSGIEHMGLTASVHVAMRPNGDYITDPSTSESSGILGGVTFAFVPNLDQTTCVDLYGRIPLKAARPLLEFARQRAITIVPAIHKAIVNSRSKMIILEQNNRIIVELLEQKFANAKEGGKPESVNVTFADFDGVMYKVSNPDGVKTKIILSISLKFYTELQQHGADDLLRKVYGQNMRATPEPGFNVTLEYDLTALPDNSLELVQKASALKRNCFASVFEKYFEFQETGQEGHKRAVINYREDETMYIEAKADRVTVIFSTVFKDADDVIIGKVFLQEFREGRKASQTAPAVLYSLGEPPLELKDLPGARVGDNVGYITFVLFPRHTNKKTRDNTIDLIHSFRDYLHYHIKCSKVYLHTRMRAKTTDFLKVLNRARPEVKGEKKTFHGKTFQTQ</sequence>
<reference evidence="7 8" key="1">
    <citation type="journal article" date="2003" name="PLoS Biol.">
        <title>The genome sequence of Caenorhabditis briggsae: a platform for comparative genomics.</title>
        <authorList>
            <person name="Stein L.D."/>
            <person name="Bao Z."/>
            <person name="Blasiar D."/>
            <person name="Blumenthal T."/>
            <person name="Brent M.R."/>
            <person name="Chen N."/>
            <person name="Chinwalla A."/>
            <person name="Clarke L."/>
            <person name="Clee C."/>
            <person name="Coghlan A."/>
            <person name="Coulson A."/>
            <person name="D'Eustachio P."/>
            <person name="Fitch D.H."/>
            <person name="Fulton L.A."/>
            <person name="Fulton R.E."/>
            <person name="Griffiths-Jones S."/>
            <person name="Harris T.W."/>
            <person name="Hillier L.W."/>
            <person name="Kamath R."/>
            <person name="Kuwabara P.E."/>
            <person name="Mardis E.R."/>
            <person name="Marra M.A."/>
            <person name="Miner T.L."/>
            <person name="Minx P."/>
            <person name="Mullikin J.C."/>
            <person name="Plumb R.W."/>
            <person name="Rogers J."/>
            <person name="Schein J.E."/>
            <person name="Sohrmann M."/>
            <person name="Spieth J."/>
            <person name="Stajich J.E."/>
            <person name="Wei C."/>
            <person name="Willey D."/>
            <person name="Wilson R.K."/>
            <person name="Durbin R."/>
            <person name="Waterston R.H."/>
        </authorList>
    </citation>
    <scope>NUCLEOTIDE SEQUENCE [LARGE SCALE GENOMIC DNA]</scope>
    <source>
        <strain evidence="7 8">AF16</strain>
    </source>
</reference>
<dbReference type="PANTHER" id="PTHR12058:SF0">
    <property type="entry name" value="ACTIN-RELATED PROTEIN 2_3 COMPLEX SUBUNIT 2"/>
    <property type="match status" value="1"/>
</dbReference>
<dbReference type="Pfam" id="PF01138">
    <property type="entry name" value="RNase_PH"/>
    <property type="match status" value="1"/>
</dbReference>
<evidence type="ECO:0000313" key="8">
    <source>
        <dbReference type="Proteomes" id="UP000008549"/>
    </source>
</evidence>
<evidence type="ECO:0000313" key="7">
    <source>
        <dbReference type="EMBL" id="CAP20857.1"/>
    </source>
</evidence>
<evidence type="ECO:0000313" key="9">
    <source>
        <dbReference type="WormBase" id="CBG24192"/>
    </source>
</evidence>
<dbReference type="InterPro" id="IPR001247">
    <property type="entry name" value="ExoRNase_PH_dom1"/>
</dbReference>
<protein>
    <submittedName>
        <fullName evidence="7">Protein CBR-ARX-4</fullName>
    </submittedName>
</protein>
<keyword evidence="4" id="KW-0009">Actin-binding</keyword>
<reference evidence="7 8" key="2">
    <citation type="journal article" date="2011" name="PLoS Genet.">
        <title>Caenorhabditis briggsae recombinant inbred line genotypes reveal inter-strain incompatibility and the evolution of recombination.</title>
        <authorList>
            <person name="Ross J.A."/>
            <person name="Koboldt D.C."/>
            <person name="Staisch J.E."/>
            <person name="Chamberlin H.M."/>
            <person name="Gupta B.P."/>
            <person name="Miller R.D."/>
            <person name="Baird S.E."/>
            <person name="Haag E.S."/>
        </authorList>
    </citation>
    <scope>NUCLEOTIDE SEQUENCE [LARGE SCALE GENOMIC DNA]</scope>
    <source>
        <strain evidence="7 8">AF16</strain>
    </source>
</reference>
<dbReference type="WormBase" id="CBG24192">
    <property type="protein sequence ID" value="CBP44966"/>
    <property type="gene ID" value="WBGene00042360"/>
    <property type="gene designation" value="Cbr-arx-4"/>
</dbReference>
<dbReference type="RefSeq" id="XP_002640755.1">
    <property type="nucleotide sequence ID" value="XM_002640709.1"/>
</dbReference>
<dbReference type="FunFam" id="3.30.1460.20:FF:000002">
    <property type="entry name" value="Arp2/3 complex 34 kDa subunit"/>
    <property type="match status" value="1"/>
</dbReference>
<dbReference type="FunFam" id="3.30.1460.20:FF:000004">
    <property type="entry name" value="Arp2/3 complex 34 kDa subunit"/>
    <property type="match status" value="1"/>
</dbReference>
<gene>
    <name evidence="9" type="primary">arx-4</name>
    <name evidence="7" type="synonym">Cbr-arx-4</name>
    <name evidence="9" type="ORF">CBG24192</name>
    <name evidence="7" type="ORF">CBG_24192</name>
</gene>
<dbReference type="GeneID" id="8582749"/>
<dbReference type="GO" id="GO:0034314">
    <property type="term" value="P:Arp2/3 complex-mediated actin nucleation"/>
    <property type="evidence" value="ECO:0000318"/>
    <property type="project" value="GO_Central"/>
</dbReference>
<dbReference type="SUPFAM" id="SSF55666">
    <property type="entry name" value="Ribonuclease PH domain 2-like"/>
    <property type="match status" value="1"/>
</dbReference>
<dbReference type="InterPro" id="IPR007188">
    <property type="entry name" value="ARPC2"/>
</dbReference>
<dbReference type="HOGENOM" id="CLU_505507_0_0_1"/>
<dbReference type="Gene3D" id="3.30.230.70">
    <property type="entry name" value="GHMP Kinase, N-terminal domain"/>
    <property type="match status" value="1"/>
</dbReference>
<keyword evidence="8" id="KW-1185">Reference proteome</keyword>
<dbReference type="InterPro" id="IPR027408">
    <property type="entry name" value="PNPase/RNase_PH_dom_sf"/>
</dbReference>
<dbReference type="InterPro" id="IPR020568">
    <property type="entry name" value="Ribosomal_Su5_D2-typ_SF"/>
</dbReference>
<dbReference type="CTD" id="8582749"/>
<comment type="subcellular location">
    <subcellularLocation>
        <location evidence="1">Cytoplasm</location>
        <location evidence="1">Cytoskeleton</location>
    </subcellularLocation>
</comment>
<dbReference type="KEGG" id="cbr:CBG_24192"/>
<dbReference type="GO" id="GO:0051015">
    <property type="term" value="F:actin filament binding"/>
    <property type="evidence" value="ECO:0000318"/>
    <property type="project" value="GO_Central"/>
</dbReference>
<comment type="similarity">
    <text evidence="2">Belongs to the ARPC2 family.</text>
</comment>
<dbReference type="SUPFAM" id="SSF69645">
    <property type="entry name" value="Arp2/3 complex subunits"/>
    <property type="match status" value="2"/>
</dbReference>
<dbReference type="EMBL" id="HE601517">
    <property type="protein sequence ID" value="CAP20857.1"/>
    <property type="molecule type" value="Genomic_DNA"/>
</dbReference>
<dbReference type="GO" id="GO:0005885">
    <property type="term" value="C:Arp2/3 protein complex"/>
    <property type="evidence" value="ECO:0000318"/>
    <property type="project" value="GO_Central"/>
</dbReference>
<keyword evidence="3" id="KW-0963">Cytoplasm</keyword>
<dbReference type="AlphaFoldDB" id="A8WK64"/>
<organism evidence="7 8">
    <name type="scientific">Caenorhabditis briggsae</name>
    <dbReference type="NCBI Taxonomy" id="6238"/>
    <lineage>
        <taxon>Eukaryota</taxon>
        <taxon>Metazoa</taxon>
        <taxon>Ecdysozoa</taxon>
        <taxon>Nematoda</taxon>
        <taxon>Chromadorea</taxon>
        <taxon>Rhabditida</taxon>
        <taxon>Rhabditina</taxon>
        <taxon>Rhabditomorpha</taxon>
        <taxon>Rhabditoidea</taxon>
        <taxon>Rhabditidae</taxon>
        <taxon>Peloderinae</taxon>
        <taxon>Caenorhabditis</taxon>
    </lineage>
</organism>
<evidence type="ECO:0000256" key="2">
    <source>
        <dbReference type="ARBA" id="ARBA00007192"/>
    </source>
</evidence>
<dbReference type="FunFam" id="3.30.230.70:FF:000073">
    <property type="entry name" value="EXOSome (Multiexonuclease complex) component"/>
    <property type="match status" value="1"/>
</dbReference>
<name>A8WK64_CAEBR</name>
<keyword evidence="5" id="KW-0206">Cytoskeleton</keyword>